<keyword evidence="7" id="KW-1185">Reference proteome</keyword>
<evidence type="ECO:0000256" key="2">
    <source>
        <dbReference type="ARBA" id="ARBA00023002"/>
    </source>
</evidence>
<evidence type="ECO:0000313" key="7">
    <source>
        <dbReference type="Proteomes" id="UP000291189"/>
    </source>
</evidence>
<feature type="region of interest" description="Disordered" evidence="4">
    <location>
        <begin position="1"/>
        <end position="35"/>
    </location>
</feature>
<dbReference type="Gene3D" id="3.40.50.970">
    <property type="match status" value="1"/>
</dbReference>
<evidence type="ECO:0000256" key="1">
    <source>
        <dbReference type="ARBA" id="ARBA00001964"/>
    </source>
</evidence>
<dbReference type="AlphaFoldDB" id="A0A4V1Z1D4"/>
<name>A0A4V1Z1D4_9ACTN</name>
<dbReference type="Pfam" id="PF00676">
    <property type="entry name" value="E1_dh"/>
    <property type="match status" value="1"/>
</dbReference>
<dbReference type="EMBL" id="SDPU01000029">
    <property type="protein sequence ID" value="RYU10516.1"/>
    <property type="molecule type" value="Genomic_DNA"/>
</dbReference>
<protein>
    <submittedName>
        <fullName evidence="6">Pyruvate dehydrogenase (Acetyl-transferring) E1 component subunit alpha</fullName>
    </submittedName>
</protein>
<dbReference type="GO" id="GO:0009083">
    <property type="term" value="P:branched-chain amino acid catabolic process"/>
    <property type="evidence" value="ECO:0007669"/>
    <property type="project" value="TreeGrafter"/>
</dbReference>
<evidence type="ECO:0000259" key="5">
    <source>
        <dbReference type="Pfam" id="PF00676"/>
    </source>
</evidence>
<dbReference type="CDD" id="cd02000">
    <property type="entry name" value="TPP_E1_PDC_ADC_BCADC"/>
    <property type="match status" value="1"/>
</dbReference>
<dbReference type="NCBIfam" id="TIGR03181">
    <property type="entry name" value="PDH_E1_alph_x"/>
    <property type="match status" value="1"/>
</dbReference>
<feature type="compositionally biased region" description="Basic and acidic residues" evidence="4">
    <location>
        <begin position="1"/>
        <end position="12"/>
    </location>
</feature>
<dbReference type="GO" id="GO:0000287">
    <property type="term" value="F:magnesium ion binding"/>
    <property type="evidence" value="ECO:0007669"/>
    <property type="project" value="UniProtKB-ARBA"/>
</dbReference>
<feature type="domain" description="Dehydrogenase E1 component" evidence="5">
    <location>
        <begin position="66"/>
        <end position="348"/>
    </location>
</feature>
<accession>A0A4V1Z1D4</accession>
<dbReference type="RefSeq" id="WP_129988471.1">
    <property type="nucleotide sequence ID" value="NZ_SDPU01000029.1"/>
</dbReference>
<dbReference type="PANTHER" id="PTHR43380">
    <property type="entry name" value="2-OXOISOVALERATE DEHYDROGENASE SUBUNIT ALPHA, MITOCHONDRIAL"/>
    <property type="match status" value="1"/>
</dbReference>
<dbReference type="GO" id="GO:0016624">
    <property type="term" value="F:oxidoreductase activity, acting on the aldehyde or oxo group of donors, disulfide as acceptor"/>
    <property type="evidence" value="ECO:0007669"/>
    <property type="project" value="InterPro"/>
</dbReference>
<reference evidence="6 7" key="1">
    <citation type="submission" date="2019-01" db="EMBL/GenBank/DDBJ databases">
        <title>Nocardioides guangzhouensis sp. nov., an actinobacterium isolated from soil.</title>
        <authorList>
            <person name="Fu Y."/>
            <person name="Cai Y."/>
            <person name="Lin Z."/>
            <person name="Chen P."/>
        </authorList>
    </citation>
    <scope>NUCLEOTIDE SEQUENCE [LARGE SCALE GENOMIC DNA]</scope>
    <source>
        <strain evidence="6 7">NBRC 105384</strain>
    </source>
</reference>
<keyword evidence="2" id="KW-0560">Oxidoreductase</keyword>
<organism evidence="6 7">
    <name type="scientific">Nocardioides iriomotensis</name>
    <dbReference type="NCBI Taxonomy" id="715784"/>
    <lineage>
        <taxon>Bacteria</taxon>
        <taxon>Bacillati</taxon>
        <taxon>Actinomycetota</taxon>
        <taxon>Actinomycetes</taxon>
        <taxon>Propionibacteriales</taxon>
        <taxon>Nocardioidaceae</taxon>
        <taxon>Nocardioides</taxon>
    </lineage>
</organism>
<evidence type="ECO:0000256" key="3">
    <source>
        <dbReference type="ARBA" id="ARBA00023052"/>
    </source>
</evidence>
<evidence type="ECO:0000313" key="6">
    <source>
        <dbReference type="EMBL" id="RYU10516.1"/>
    </source>
</evidence>
<sequence length="397" mass="43984">MSHSHPEAHADLEAGEFGPDLGEVFGPRQADGGPELVQLLTPEGERVEHPEFSFDLDDEAIKGFYRDMVLTRRIDTEATALQRHGELGIWAQLLGQEAAQIGSGRALRPQDYVFPTYREHGVAYTRGIDPLRLLGLFRGVDQGGWDPNEGNFGLYTIVIGAQTLHGTGYAMGLQRDGVVGTGDPDRDAAVVTYFGDGASSQGDVNEAFIFAASYNAPVVFFCQNNQWAISEPIERQTRIPLYQRALGFGFPGVRVDGNDVLATYAVSKAALQRAREGQGPTFVEAYTYRMGAHTTTDDPTRYRLSEDLEHWKLKDPIQRVKVYLTRNGLADQDFFDEIDVEAEKLGEHLREGCKALPEPRILDIFDYVYAEGSPEIDAQREGFAAYLDSFETAGGHR</sequence>
<dbReference type="InterPro" id="IPR001017">
    <property type="entry name" value="DH_E1"/>
</dbReference>
<dbReference type="PANTHER" id="PTHR43380:SF1">
    <property type="entry name" value="2-OXOISOVALERATE DEHYDROGENASE SUBUNIT ALPHA, MITOCHONDRIAL"/>
    <property type="match status" value="1"/>
</dbReference>
<dbReference type="Proteomes" id="UP000291189">
    <property type="component" value="Unassembled WGS sequence"/>
</dbReference>
<keyword evidence="3" id="KW-0786">Thiamine pyrophosphate</keyword>
<dbReference type="OrthoDB" id="9766715at2"/>
<dbReference type="InterPro" id="IPR017596">
    <property type="entry name" value="PdhA/BkdA"/>
</dbReference>
<evidence type="ECO:0000256" key="4">
    <source>
        <dbReference type="SAM" id="MobiDB-lite"/>
    </source>
</evidence>
<dbReference type="InterPro" id="IPR050771">
    <property type="entry name" value="Alpha-ketoacid_DH_E1_comp"/>
</dbReference>
<dbReference type="SUPFAM" id="SSF52518">
    <property type="entry name" value="Thiamin diphosphate-binding fold (THDP-binding)"/>
    <property type="match status" value="1"/>
</dbReference>
<dbReference type="InterPro" id="IPR029061">
    <property type="entry name" value="THDP-binding"/>
</dbReference>
<comment type="cofactor">
    <cofactor evidence="1">
        <name>thiamine diphosphate</name>
        <dbReference type="ChEBI" id="CHEBI:58937"/>
    </cofactor>
</comment>
<keyword evidence="6" id="KW-0670">Pyruvate</keyword>
<proteinExistence type="predicted"/>
<gene>
    <name evidence="6" type="primary">pdhA</name>
    <name evidence="6" type="ORF">ETU37_16590</name>
</gene>
<comment type="caution">
    <text evidence="6">The sequence shown here is derived from an EMBL/GenBank/DDBJ whole genome shotgun (WGS) entry which is preliminary data.</text>
</comment>